<dbReference type="PANTHER" id="PTHR18964">
    <property type="entry name" value="ROK (REPRESSOR, ORF, KINASE) FAMILY"/>
    <property type="match status" value="1"/>
</dbReference>
<protein>
    <submittedName>
        <fullName evidence="3">ROK family protein</fullName>
    </submittedName>
</protein>
<dbReference type="GO" id="GO:0003677">
    <property type="term" value="F:DNA binding"/>
    <property type="evidence" value="ECO:0007669"/>
    <property type="project" value="InterPro"/>
</dbReference>
<dbReference type="InterPro" id="IPR000600">
    <property type="entry name" value="ROK"/>
</dbReference>
<dbReference type="PANTHER" id="PTHR18964:SF149">
    <property type="entry name" value="BIFUNCTIONAL UDP-N-ACETYLGLUCOSAMINE 2-EPIMERASE_N-ACETYLMANNOSAMINE KINASE"/>
    <property type="match status" value="1"/>
</dbReference>
<dbReference type="InterPro" id="IPR036390">
    <property type="entry name" value="WH_DNA-bd_sf"/>
</dbReference>
<dbReference type="InterPro" id="IPR006120">
    <property type="entry name" value="Resolvase_HTH_dom"/>
</dbReference>
<evidence type="ECO:0000313" key="4">
    <source>
        <dbReference type="Proteomes" id="UP000664332"/>
    </source>
</evidence>
<accession>A0A939IX16</accession>
<dbReference type="Pfam" id="PF02796">
    <property type="entry name" value="HTH_7"/>
    <property type="match status" value="1"/>
</dbReference>
<reference evidence="3" key="1">
    <citation type="submission" date="2021-03" db="EMBL/GenBank/DDBJ databases">
        <authorList>
            <person name="Sun Q."/>
        </authorList>
    </citation>
    <scope>NUCLEOTIDE SEQUENCE</scope>
    <source>
        <strain evidence="3">CCM 8862</strain>
    </source>
</reference>
<dbReference type="InterPro" id="IPR036388">
    <property type="entry name" value="WH-like_DNA-bd_sf"/>
</dbReference>
<dbReference type="SUPFAM" id="SSF46785">
    <property type="entry name" value="Winged helix' DNA-binding domain"/>
    <property type="match status" value="1"/>
</dbReference>
<name>A0A939IX16_9CORY</name>
<dbReference type="Gene3D" id="1.10.10.10">
    <property type="entry name" value="Winged helix-like DNA-binding domain superfamily/Winged helix DNA-binding domain"/>
    <property type="match status" value="1"/>
</dbReference>
<proteinExistence type="inferred from homology"/>
<dbReference type="RefSeq" id="WP_207118862.1">
    <property type="nucleotide sequence ID" value="NZ_JAFLEQ010000008.1"/>
</dbReference>
<gene>
    <name evidence="3" type="ORF">JZY06_05195</name>
</gene>
<sequence>MTDTANPKGRPRSRGEDGLQLAIVEALRDGEYTRKQLCDKFRVSRTTLGRYLEQLLADHAIEGVTAAPSGRGRPVEVFRINHSVVYAIGLDVSKTRAIGMAVNRAGVSLASAEITASPGSGAPEDLLYRLCVELSADLVRNNAVTDWMSFIGLGLPKPMAPGQMTVTGMPMEMAIKFESMISTFWDAPLIADNSVRMAALGEARSGAGRGGGNQLYLRISRGILACSLIDDNVDVGAHGFAGEIGHVRAAGADRPCHCGKTGCLETIADMDAIVRGCGAEDLDGVIAVLTDPDAAQDTAGHYRSVVERSATATADAVAAAVVLLDPDKVILGGDIPIRVPGWTDTFTGQLKKLVVPGLHDDVEVAVAALGDEASVTGAIAAAERLVSGHRSTLSTWRDHHRGT</sequence>
<dbReference type="GO" id="GO:0000150">
    <property type="term" value="F:DNA strand exchange activity"/>
    <property type="evidence" value="ECO:0007669"/>
    <property type="project" value="InterPro"/>
</dbReference>
<keyword evidence="4" id="KW-1185">Reference proteome</keyword>
<comment type="similarity">
    <text evidence="1">Belongs to the ROK (NagC/XylR) family.</text>
</comment>
<dbReference type="Gene3D" id="3.30.420.40">
    <property type="match status" value="2"/>
</dbReference>
<comment type="caution">
    <text evidence="3">The sequence shown here is derived from an EMBL/GenBank/DDBJ whole genome shotgun (WGS) entry which is preliminary data.</text>
</comment>
<organism evidence="3 4">
    <name type="scientific">Corynebacterium mendelii</name>
    <dbReference type="NCBI Taxonomy" id="2765362"/>
    <lineage>
        <taxon>Bacteria</taxon>
        <taxon>Bacillati</taxon>
        <taxon>Actinomycetota</taxon>
        <taxon>Actinomycetes</taxon>
        <taxon>Mycobacteriales</taxon>
        <taxon>Corynebacteriaceae</taxon>
        <taxon>Corynebacterium</taxon>
    </lineage>
</organism>
<evidence type="ECO:0000256" key="1">
    <source>
        <dbReference type="ARBA" id="ARBA00006479"/>
    </source>
</evidence>
<evidence type="ECO:0000259" key="2">
    <source>
        <dbReference type="Pfam" id="PF02796"/>
    </source>
</evidence>
<dbReference type="InterPro" id="IPR043129">
    <property type="entry name" value="ATPase_NBD"/>
</dbReference>
<dbReference type="AlphaFoldDB" id="A0A939IX16"/>
<dbReference type="Proteomes" id="UP000664332">
    <property type="component" value="Unassembled WGS sequence"/>
</dbReference>
<dbReference type="EMBL" id="JAFLEQ010000008">
    <property type="protein sequence ID" value="MBN9644015.1"/>
    <property type="molecule type" value="Genomic_DNA"/>
</dbReference>
<dbReference type="Pfam" id="PF00480">
    <property type="entry name" value="ROK"/>
    <property type="match status" value="1"/>
</dbReference>
<dbReference type="SUPFAM" id="SSF53067">
    <property type="entry name" value="Actin-like ATPase domain"/>
    <property type="match status" value="1"/>
</dbReference>
<evidence type="ECO:0000313" key="3">
    <source>
        <dbReference type="EMBL" id="MBN9644015.1"/>
    </source>
</evidence>
<feature type="domain" description="Resolvase HTH" evidence="2">
    <location>
        <begin position="9"/>
        <end position="53"/>
    </location>
</feature>